<dbReference type="Proteomes" id="UP000319976">
    <property type="component" value="Chromosome"/>
</dbReference>
<reference evidence="6 7" key="1">
    <citation type="submission" date="2019-02" db="EMBL/GenBank/DDBJ databases">
        <title>Deep-cultivation of Planctomycetes and their phenomic and genomic characterization uncovers novel biology.</title>
        <authorList>
            <person name="Wiegand S."/>
            <person name="Jogler M."/>
            <person name="Boedeker C."/>
            <person name="Pinto D."/>
            <person name="Vollmers J."/>
            <person name="Rivas-Marin E."/>
            <person name="Kohn T."/>
            <person name="Peeters S.H."/>
            <person name="Heuer A."/>
            <person name="Rast P."/>
            <person name="Oberbeckmann S."/>
            <person name="Bunk B."/>
            <person name="Jeske O."/>
            <person name="Meyerdierks A."/>
            <person name="Storesund J.E."/>
            <person name="Kallscheuer N."/>
            <person name="Luecker S."/>
            <person name="Lage O.M."/>
            <person name="Pohl T."/>
            <person name="Merkel B.J."/>
            <person name="Hornburger P."/>
            <person name="Mueller R.-W."/>
            <person name="Bruemmer F."/>
            <person name="Labrenz M."/>
            <person name="Spormann A.M."/>
            <person name="Op den Camp H."/>
            <person name="Overmann J."/>
            <person name="Amann R."/>
            <person name="Jetten M.S.M."/>
            <person name="Mascher T."/>
            <person name="Medema M.H."/>
            <person name="Devos D.P."/>
            <person name="Kaster A.-K."/>
            <person name="Ovreas L."/>
            <person name="Rohde M."/>
            <person name="Galperin M.Y."/>
            <person name="Jogler C."/>
        </authorList>
    </citation>
    <scope>NUCLEOTIDE SEQUENCE [LARGE SCALE GENOMIC DNA]</scope>
    <source>
        <strain evidence="6 7">V22</strain>
    </source>
</reference>
<evidence type="ECO:0000313" key="7">
    <source>
        <dbReference type="Proteomes" id="UP000319976"/>
    </source>
</evidence>
<sequence>MSDAFDRSITNAINSTGTDAVRREFLKLISSEFAGIHATVVGMVGNLSDADDVMQDACIKMWKNFDRFDRERSFRNWAVTIAANEARNFLKKRKRNRGFGLTEEAIENLVKVRTGAAEFLELRLEKLADCVAELSSKDQHLVWECYERKQQINDWATKHNKSANTVYSRLRRLRDRLYECINRKLSLAE</sequence>
<dbReference type="EMBL" id="CP036316">
    <property type="protein sequence ID" value="QDT63534.1"/>
    <property type="molecule type" value="Genomic_DNA"/>
</dbReference>
<evidence type="ECO:0000256" key="1">
    <source>
        <dbReference type="ARBA" id="ARBA00010641"/>
    </source>
</evidence>
<evidence type="ECO:0000256" key="2">
    <source>
        <dbReference type="ARBA" id="ARBA00023015"/>
    </source>
</evidence>
<dbReference type="NCBIfam" id="TIGR02937">
    <property type="entry name" value="sigma70-ECF"/>
    <property type="match status" value="1"/>
</dbReference>
<dbReference type="PANTHER" id="PTHR43133:SF51">
    <property type="entry name" value="RNA POLYMERASE SIGMA FACTOR"/>
    <property type="match status" value="1"/>
</dbReference>
<dbReference type="InterPro" id="IPR013325">
    <property type="entry name" value="RNA_pol_sigma_r2"/>
</dbReference>
<dbReference type="OrthoDB" id="9782703at2"/>
<evidence type="ECO:0000256" key="3">
    <source>
        <dbReference type="ARBA" id="ARBA00023082"/>
    </source>
</evidence>
<protein>
    <submittedName>
        <fullName evidence="6">RNA polymerase sigma factor</fullName>
    </submittedName>
</protein>
<dbReference type="KEGG" id="chya:V22_07560"/>
<dbReference type="InterPro" id="IPR039425">
    <property type="entry name" value="RNA_pol_sigma-70-like"/>
</dbReference>
<dbReference type="InterPro" id="IPR007627">
    <property type="entry name" value="RNA_pol_sigma70_r2"/>
</dbReference>
<keyword evidence="2" id="KW-0805">Transcription regulation</keyword>
<evidence type="ECO:0000256" key="4">
    <source>
        <dbReference type="ARBA" id="ARBA00023163"/>
    </source>
</evidence>
<feature type="domain" description="RNA polymerase sigma-70 region 2" evidence="5">
    <location>
        <begin position="36"/>
        <end position="95"/>
    </location>
</feature>
<dbReference type="InterPro" id="IPR036388">
    <property type="entry name" value="WH-like_DNA-bd_sf"/>
</dbReference>
<dbReference type="RefSeq" id="WP_145259930.1">
    <property type="nucleotide sequence ID" value="NZ_CP036316.1"/>
</dbReference>
<evidence type="ECO:0000259" key="5">
    <source>
        <dbReference type="Pfam" id="PF04542"/>
    </source>
</evidence>
<organism evidence="6 7">
    <name type="scientific">Calycomorphotria hydatis</name>
    <dbReference type="NCBI Taxonomy" id="2528027"/>
    <lineage>
        <taxon>Bacteria</taxon>
        <taxon>Pseudomonadati</taxon>
        <taxon>Planctomycetota</taxon>
        <taxon>Planctomycetia</taxon>
        <taxon>Planctomycetales</taxon>
        <taxon>Planctomycetaceae</taxon>
        <taxon>Calycomorphotria</taxon>
    </lineage>
</organism>
<dbReference type="Gene3D" id="1.10.1740.10">
    <property type="match status" value="1"/>
</dbReference>
<keyword evidence="3" id="KW-0731">Sigma factor</keyword>
<dbReference type="InterPro" id="IPR013324">
    <property type="entry name" value="RNA_pol_sigma_r3/r4-like"/>
</dbReference>
<keyword evidence="4" id="KW-0804">Transcription</keyword>
<evidence type="ECO:0000313" key="6">
    <source>
        <dbReference type="EMBL" id="QDT63534.1"/>
    </source>
</evidence>
<keyword evidence="7" id="KW-1185">Reference proteome</keyword>
<dbReference type="Gene3D" id="1.10.10.10">
    <property type="entry name" value="Winged helix-like DNA-binding domain superfamily/Winged helix DNA-binding domain"/>
    <property type="match status" value="1"/>
</dbReference>
<gene>
    <name evidence="6" type="ORF">V22_07560</name>
</gene>
<name>A0A517T588_9PLAN</name>
<dbReference type="GO" id="GO:0016987">
    <property type="term" value="F:sigma factor activity"/>
    <property type="evidence" value="ECO:0007669"/>
    <property type="project" value="UniProtKB-KW"/>
</dbReference>
<dbReference type="SUPFAM" id="SSF88659">
    <property type="entry name" value="Sigma3 and sigma4 domains of RNA polymerase sigma factors"/>
    <property type="match status" value="1"/>
</dbReference>
<comment type="similarity">
    <text evidence="1">Belongs to the sigma-70 factor family. ECF subfamily.</text>
</comment>
<dbReference type="Pfam" id="PF04542">
    <property type="entry name" value="Sigma70_r2"/>
    <property type="match status" value="1"/>
</dbReference>
<accession>A0A517T588</accession>
<dbReference type="GO" id="GO:0006352">
    <property type="term" value="P:DNA-templated transcription initiation"/>
    <property type="evidence" value="ECO:0007669"/>
    <property type="project" value="InterPro"/>
</dbReference>
<dbReference type="SUPFAM" id="SSF88946">
    <property type="entry name" value="Sigma2 domain of RNA polymerase sigma factors"/>
    <property type="match status" value="1"/>
</dbReference>
<dbReference type="InterPro" id="IPR014284">
    <property type="entry name" value="RNA_pol_sigma-70_dom"/>
</dbReference>
<dbReference type="AlphaFoldDB" id="A0A517T588"/>
<proteinExistence type="inferred from homology"/>
<dbReference type="PANTHER" id="PTHR43133">
    <property type="entry name" value="RNA POLYMERASE ECF-TYPE SIGMA FACTO"/>
    <property type="match status" value="1"/>
</dbReference>